<dbReference type="InterPro" id="IPR052173">
    <property type="entry name" value="Beta-lactam_resp_regulator"/>
</dbReference>
<dbReference type="Pfam" id="PF05569">
    <property type="entry name" value="Peptidase_M56"/>
    <property type="match status" value="1"/>
</dbReference>
<dbReference type="KEGG" id="dmi:Desmer_3390"/>
<feature type="transmembrane region" description="Helical" evidence="1">
    <location>
        <begin position="6"/>
        <end position="25"/>
    </location>
</feature>
<dbReference type="Proteomes" id="UP000005262">
    <property type="component" value="Chromosome"/>
</dbReference>
<evidence type="ECO:0000313" key="4">
    <source>
        <dbReference type="Proteomes" id="UP000005262"/>
    </source>
</evidence>
<sequence>MTLFEMSLSSIAIVLTVIVIRALFLHKLPKKIFLILWGIVLCRLFLPFSIHSEYSIYALMNYVALYVGQTNAMQEQLIISKPGSFAEANINSVISNFPILSVASFNWIEIIWFVGAMISAFAFLIPHIRFCHDNKMAIPLKDEKISTWIAEHHIKRQVQVKQSENINIPVTYGILMPIILLPKSMKHLDEEQLRFVLVHEMIHIKHFDVLLKWIFFVVVSVHWFNPFVWIMYVLANRDIELCCDETVLRTTGGEFSKTSYAMTLISLEEHKLKVNPIGNYFSRNPIEERIVSIMKTKKNTVLTVLMAFIVIAATLASFSTVSADEENSLTNNATVVAKKVPNYSINEQGQTYGPLPYFENEQVKEPDLIRMEGENGVIGYIKATDMSPSVSSPEEAIAYQESVKATGGYISIPLYESDGKTIISQFRMYLNYSIPD</sequence>
<feature type="transmembrane region" description="Helical" evidence="1">
    <location>
        <begin position="32"/>
        <end position="50"/>
    </location>
</feature>
<protein>
    <submittedName>
        <fullName evidence="3">Antirepressor regulating drug resistance protein</fullName>
    </submittedName>
</protein>
<dbReference type="CDD" id="cd07341">
    <property type="entry name" value="M56_BlaR1_MecR1_like"/>
    <property type="match status" value="1"/>
</dbReference>
<dbReference type="STRING" id="768704.Desmer_3390"/>
<dbReference type="RefSeq" id="WP_014904160.1">
    <property type="nucleotide sequence ID" value="NC_018515.1"/>
</dbReference>
<gene>
    <name evidence="3" type="ordered locus">Desmer_3390</name>
</gene>
<feature type="transmembrane region" description="Helical" evidence="1">
    <location>
        <begin position="166"/>
        <end position="185"/>
    </location>
</feature>
<dbReference type="InterPro" id="IPR008756">
    <property type="entry name" value="Peptidase_M56"/>
</dbReference>
<feature type="transmembrane region" description="Helical" evidence="1">
    <location>
        <begin position="110"/>
        <end position="131"/>
    </location>
</feature>
<feature type="transmembrane region" description="Helical" evidence="1">
    <location>
        <begin position="213"/>
        <end position="235"/>
    </location>
</feature>
<reference evidence="4" key="2">
    <citation type="submission" date="2012-08" db="EMBL/GenBank/DDBJ databases">
        <title>Finished genome of Desulfosporosinus meridiei DSM 13257.</title>
        <authorList>
            <person name="Huntemann M."/>
            <person name="Wei C.-L."/>
            <person name="Han J."/>
            <person name="Detter J.C."/>
            <person name="Han C."/>
            <person name="Davenport K."/>
            <person name="Daligault H."/>
            <person name="Erkkila T."/>
            <person name="Gu W."/>
            <person name="Munk A.C.C."/>
            <person name="Teshima H."/>
            <person name="Xu Y."/>
            <person name="Chain P."/>
            <person name="Tapia R."/>
            <person name="Chen A."/>
            <person name="Krypides N."/>
            <person name="Mavromatis K."/>
            <person name="Markowitz V."/>
            <person name="Szeto E."/>
            <person name="Ivanova N."/>
            <person name="Mikhailova N."/>
            <person name="Ovchinnikova G."/>
            <person name="Pagani I."/>
            <person name="Pati A."/>
            <person name="Goodwin L."/>
            <person name="Peters L."/>
            <person name="Pitluck S."/>
            <person name="Woyke T."/>
            <person name="Pester M."/>
            <person name="Spring S."/>
            <person name="Ollivier B."/>
            <person name="Rattei T."/>
            <person name="Klenk H.-P."/>
            <person name="Wagner M."/>
            <person name="Loy A."/>
        </authorList>
    </citation>
    <scope>NUCLEOTIDE SEQUENCE [LARGE SCALE GENOMIC DNA]</scope>
    <source>
        <strain evidence="4">ATCC BAA-275 / DSM 13257 / NCIMB 13706 / S10</strain>
    </source>
</reference>
<dbReference type="EMBL" id="CP003629">
    <property type="protein sequence ID" value="AFQ45251.1"/>
    <property type="molecule type" value="Genomic_DNA"/>
</dbReference>
<dbReference type="eggNOG" id="COG4219">
    <property type="taxonomic scope" value="Bacteria"/>
</dbReference>
<dbReference type="OrthoDB" id="9804799at2"/>
<organism evidence="3 4">
    <name type="scientific">Desulfosporosinus meridiei (strain ATCC BAA-275 / DSM 13257 / KCTC 12902 / NCIMB 13706 / S10)</name>
    <dbReference type="NCBI Taxonomy" id="768704"/>
    <lineage>
        <taxon>Bacteria</taxon>
        <taxon>Bacillati</taxon>
        <taxon>Bacillota</taxon>
        <taxon>Clostridia</taxon>
        <taxon>Eubacteriales</taxon>
        <taxon>Desulfitobacteriaceae</taxon>
        <taxon>Desulfosporosinus</taxon>
    </lineage>
</organism>
<dbReference type="HOGENOM" id="CLU_013716_3_1_9"/>
<dbReference type="PANTHER" id="PTHR34978">
    <property type="entry name" value="POSSIBLE SENSOR-TRANSDUCER PROTEIN BLAR"/>
    <property type="match status" value="1"/>
</dbReference>
<feature type="domain" description="Peptidase M56" evidence="2">
    <location>
        <begin position="2"/>
        <end position="292"/>
    </location>
</feature>
<keyword evidence="1" id="KW-0472">Membrane</keyword>
<keyword evidence="1" id="KW-0812">Transmembrane</keyword>
<accession>J7J2Q1</accession>
<keyword evidence="1" id="KW-1133">Transmembrane helix</keyword>
<proteinExistence type="predicted"/>
<dbReference type="PANTHER" id="PTHR34978:SF3">
    <property type="entry name" value="SLR0241 PROTEIN"/>
    <property type="match status" value="1"/>
</dbReference>
<evidence type="ECO:0000313" key="3">
    <source>
        <dbReference type="EMBL" id="AFQ45251.1"/>
    </source>
</evidence>
<dbReference type="AlphaFoldDB" id="J7J2Q1"/>
<evidence type="ECO:0000259" key="2">
    <source>
        <dbReference type="Pfam" id="PF05569"/>
    </source>
</evidence>
<evidence type="ECO:0000256" key="1">
    <source>
        <dbReference type="SAM" id="Phobius"/>
    </source>
</evidence>
<keyword evidence="4" id="KW-1185">Reference proteome</keyword>
<reference evidence="3 4" key="1">
    <citation type="journal article" date="2012" name="J. Bacteriol.">
        <title>Complete genome sequences of Desulfosporosinus orientis DSM765T, Desulfosporosinus youngiae DSM17734T, Desulfosporosinus meridiei DSM13257T, and Desulfosporosinus acidiphilus DSM22704T.</title>
        <authorList>
            <person name="Pester M."/>
            <person name="Brambilla E."/>
            <person name="Alazard D."/>
            <person name="Rattei T."/>
            <person name="Weinmaier T."/>
            <person name="Han J."/>
            <person name="Lucas S."/>
            <person name="Lapidus A."/>
            <person name="Cheng J.F."/>
            <person name="Goodwin L."/>
            <person name="Pitluck S."/>
            <person name="Peters L."/>
            <person name="Ovchinnikova G."/>
            <person name="Teshima H."/>
            <person name="Detter J.C."/>
            <person name="Han C.S."/>
            <person name="Tapia R."/>
            <person name="Land M.L."/>
            <person name="Hauser L."/>
            <person name="Kyrpides N.C."/>
            <person name="Ivanova N.N."/>
            <person name="Pagani I."/>
            <person name="Huntmann M."/>
            <person name="Wei C.L."/>
            <person name="Davenport K.W."/>
            <person name="Daligault H."/>
            <person name="Chain P.S."/>
            <person name="Chen A."/>
            <person name="Mavromatis K."/>
            <person name="Markowitz V."/>
            <person name="Szeto E."/>
            <person name="Mikhailova N."/>
            <person name="Pati A."/>
            <person name="Wagner M."/>
            <person name="Woyke T."/>
            <person name="Ollivier B."/>
            <person name="Klenk H.P."/>
            <person name="Spring S."/>
            <person name="Loy A."/>
        </authorList>
    </citation>
    <scope>NUCLEOTIDE SEQUENCE [LARGE SCALE GENOMIC DNA]</scope>
    <source>
        <strain evidence="4">ATCC BAA-275 / DSM 13257 / NCIMB 13706 / S10</strain>
    </source>
</reference>
<feature type="transmembrane region" description="Helical" evidence="1">
    <location>
        <begin position="299"/>
        <end position="318"/>
    </location>
</feature>
<name>J7J2Q1_DESMD</name>